<evidence type="ECO:0000256" key="3">
    <source>
        <dbReference type="RuleBase" id="RU000363"/>
    </source>
</evidence>
<dbReference type="RefSeq" id="WP_007684761.1">
    <property type="nucleotide sequence ID" value="NZ_JACBZE010000004.1"/>
</dbReference>
<dbReference type="OMA" id="EWRRHGI"/>
<name>A0A4V1WAU2_9SPHN</name>
<evidence type="ECO:0000313" key="4">
    <source>
        <dbReference type="EMBL" id="RYM04257.1"/>
    </source>
</evidence>
<proteinExistence type="inferred from homology"/>
<reference evidence="4 5" key="1">
    <citation type="submission" date="2019-02" db="EMBL/GenBank/DDBJ databases">
        <authorList>
            <person name="Feng G."/>
        </authorList>
    </citation>
    <scope>NUCLEOTIDE SEQUENCE [LARGE SCALE GENOMIC DNA]</scope>
    <source>
        <strain evidence="4 5">DSM 26779</strain>
    </source>
</reference>
<protein>
    <submittedName>
        <fullName evidence="4">SDR family oxidoreductase</fullName>
    </submittedName>
</protein>
<evidence type="ECO:0000256" key="2">
    <source>
        <dbReference type="ARBA" id="ARBA00023002"/>
    </source>
</evidence>
<dbReference type="PRINTS" id="PR00080">
    <property type="entry name" value="SDRFAMILY"/>
</dbReference>
<dbReference type="PANTHER" id="PTHR43391">
    <property type="entry name" value="RETINOL DEHYDROGENASE-RELATED"/>
    <property type="match status" value="1"/>
</dbReference>
<keyword evidence="2" id="KW-0560">Oxidoreductase</keyword>
<sequence>MHEPRAIFITGGGSGIGRAVALRFAAEDWLVGIADIDEAGMVETAAQLPQGHTSLHLLDVRDRDKWDRSLAEFAKFSGGRLDVMFNNAGIGLGGPFQHAAKHEIDALIDINLRGMMYGAHAAHPYLAATAGSCLLNMASASALYGSAGLAVYSATKYGIRGLSEALDVEWGPSGIKVRCLFPSFVDTPMLAGTPGSSEDSKRDRVLKSGAKLTPVEEVAQHAWQAVHGSRLHVLVGKAARSLAFKARWRPHKLRTVVRG</sequence>
<evidence type="ECO:0000256" key="1">
    <source>
        <dbReference type="ARBA" id="ARBA00006484"/>
    </source>
</evidence>
<dbReference type="PANTHER" id="PTHR43391:SF82">
    <property type="entry name" value="OXIDOREDUCTASE SADH-RELATED"/>
    <property type="match status" value="1"/>
</dbReference>
<dbReference type="GeneID" id="29272811"/>
<dbReference type="PRINTS" id="PR00081">
    <property type="entry name" value="GDHRDH"/>
</dbReference>
<dbReference type="GO" id="GO:0016491">
    <property type="term" value="F:oxidoreductase activity"/>
    <property type="evidence" value="ECO:0007669"/>
    <property type="project" value="UniProtKB-KW"/>
</dbReference>
<evidence type="ECO:0000313" key="5">
    <source>
        <dbReference type="Proteomes" id="UP000292734"/>
    </source>
</evidence>
<accession>A0A4V1WAU2</accession>
<dbReference type="AlphaFoldDB" id="A0A4V1WAU2"/>
<comment type="similarity">
    <text evidence="1 3">Belongs to the short-chain dehydrogenases/reductases (SDR) family.</text>
</comment>
<dbReference type="NCBIfam" id="NF006123">
    <property type="entry name" value="PRK08267.1"/>
    <property type="match status" value="1"/>
</dbReference>
<dbReference type="Proteomes" id="UP000292734">
    <property type="component" value="Unassembled WGS sequence"/>
</dbReference>
<dbReference type="InterPro" id="IPR036291">
    <property type="entry name" value="NAD(P)-bd_dom_sf"/>
</dbReference>
<gene>
    <name evidence="4" type="ORF">EWH08_07290</name>
</gene>
<dbReference type="EMBL" id="SEOM01000001">
    <property type="protein sequence ID" value="RYM04257.1"/>
    <property type="molecule type" value="Genomic_DNA"/>
</dbReference>
<organism evidence="4 5">
    <name type="scientific">Sphingobium indicum</name>
    <dbReference type="NCBI Taxonomy" id="332055"/>
    <lineage>
        <taxon>Bacteria</taxon>
        <taxon>Pseudomonadati</taxon>
        <taxon>Pseudomonadota</taxon>
        <taxon>Alphaproteobacteria</taxon>
        <taxon>Sphingomonadales</taxon>
        <taxon>Sphingomonadaceae</taxon>
        <taxon>Sphingobium</taxon>
    </lineage>
</organism>
<dbReference type="SUPFAM" id="SSF51735">
    <property type="entry name" value="NAD(P)-binding Rossmann-fold domains"/>
    <property type="match status" value="1"/>
</dbReference>
<comment type="caution">
    <text evidence="4">The sequence shown here is derived from an EMBL/GenBank/DDBJ whole genome shotgun (WGS) entry which is preliminary data.</text>
</comment>
<dbReference type="Pfam" id="PF00106">
    <property type="entry name" value="adh_short"/>
    <property type="match status" value="1"/>
</dbReference>
<dbReference type="Gene3D" id="3.40.50.720">
    <property type="entry name" value="NAD(P)-binding Rossmann-like Domain"/>
    <property type="match status" value="1"/>
</dbReference>
<dbReference type="InterPro" id="IPR002347">
    <property type="entry name" value="SDR_fam"/>
</dbReference>